<keyword evidence="3" id="KW-0804">Transcription</keyword>
<dbReference type="EMBL" id="AECZ01000001">
    <property type="protein sequence ID" value="EFL53127.1"/>
    <property type="molecule type" value="Genomic_DNA"/>
</dbReference>
<dbReference type="GO" id="GO:0003677">
    <property type="term" value="F:DNA binding"/>
    <property type="evidence" value="ECO:0007669"/>
    <property type="project" value="UniProtKB-KW"/>
</dbReference>
<proteinExistence type="predicted"/>
<dbReference type="RefSeq" id="WP_005990203.1">
    <property type="nucleotide sequence ID" value="NZ_AECZ01000001.1"/>
</dbReference>
<reference evidence="6 7" key="1">
    <citation type="submission" date="2010-08" db="EMBL/GenBank/DDBJ databases">
        <title>The draft genome of Desulfovibrio fructosovorans JJ.</title>
        <authorList>
            <consortium name="US DOE Joint Genome Institute (JGI-PGF)"/>
            <person name="Lucas S."/>
            <person name="Copeland A."/>
            <person name="Lapidus A."/>
            <person name="Cheng J.-F."/>
            <person name="Bruce D."/>
            <person name="Goodwin L."/>
            <person name="Pitluck S."/>
            <person name="Land M.L."/>
            <person name="Hauser L."/>
            <person name="Chang Y.-J."/>
            <person name="Jeffries C."/>
            <person name="Wall J.D."/>
            <person name="Stahl D.A."/>
            <person name="Arkin A.P."/>
            <person name="Dehal P."/>
            <person name="Stolyar S.M."/>
            <person name="Hazen T.C."/>
            <person name="Woyke T.J."/>
        </authorList>
    </citation>
    <scope>NUCLEOTIDE SEQUENCE [LARGE SCALE GENOMIC DNA]</scope>
    <source>
        <strain evidence="6 7">JJ</strain>
    </source>
</reference>
<dbReference type="AlphaFoldDB" id="E1JRC6"/>
<comment type="caution">
    <text evidence="6">The sequence shown here is derived from an EMBL/GenBank/DDBJ whole genome shotgun (WGS) entry which is preliminary data.</text>
</comment>
<feature type="region of interest" description="Disordered" evidence="4">
    <location>
        <begin position="131"/>
        <end position="163"/>
    </location>
</feature>
<sequence length="163" mass="17796">MKSDDTIEFASRLRELIQALKIKDVEFALSGGVTKQTLSGYLTGKREPGRSTLANWVNAFHVNGTWLLTGEGEMLGDQGKTETPAIPLEELSEKLTPAQREMLTYKRTMQELGAVPERIIDGIEAIAMGKTRAPKSSYATAEPPADPGYNNVHEPGSDFGKDT</sequence>
<dbReference type="InterPro" id="IPR001387">
    <property type="entry name" value="Cro/C1-type_HTH"/>
</dbReference>
<dbReference type="eggNOG" id="COG1396">
    <property type="taxonomic scope" value="Bacteria"/>
</dbReference>
<protein>
    <submittedName>
        <fullName evidence="6">Transcriptional regulator, XRE family</fullName>
    </submittedName>
</protein>
<dbReference type="InterPro" id="IPR010982">
    <property type="entry name" value="Lambda_DNA-bd_dom_sf"/>
</dbReference>
<dbReference type="SMART" id="SM00530">
    <property type="entry name" value="HTH_XRE"/>
    <property type="match status" value="1"/>
</dbReference>
<evidence type="ECO:0000313" key="6">
    <source>
        <dbReference type="EMBL" id="EFL53127.1"/>
    </source>
</evidence>
<dbReference type="Pfam" id="PF01381">
    <property type="entry name" value="HTH_3"/>
    <property type="match status" value="1"/>
</dbReference>
<dbReference type="SUPFAM" id="SSF47413">
    <property type="entry name" value="lambda repressor-like DNA-binding domains"/>
    <property type="match status" value="1"/>
</dbReference>
<keyword evidence="1" id="KW-0805">Transcription regulation</keyword>
<accession>E1JRC6</accession>
<dbReference type="Gene3D" id="1.10.260.40">
    <property type="entry name" value="lambda repressor-like DNA-binding domains"/>
    <property type="match status" value="1"/>
</dbReference>
<dbReference type="CDD" id="cd00093">
    <property type="entry name" value="HTH_XRE"/>
    <property type="match status" value="1"/>
</dbReference>
<evidence type="ECO:0000313" key="7">
    <source>
        <dbReference type="Proteomes" id="UP000006250"/>
    </source>
</evidence>
<keyword evidence="2" id="KW-0238">DNA-binding</keyword>
<organism evidence="6 7">
    <name type="scientific">Solidesulfovibrio fructosivorans JJ]</name>
    <dbReference type="NCBI Taxonomy" id="596151"/>
    <lineage>
        <taxon>Bacteria</taxon>
        <taxon>Pseudomonadati</taxon>
        <taxon>Thermodesulfobacteriota</taxon>
        <taxon>Desulfovibrionia</taxon>
        <taxon>Desulfovibrionales</taxon>
        <taxon>Desulfovibrionaceae</taxon>
        <taxon>Solidesulfovibrio</taxon>
    </lineage>
</organism>
<dbReference type="PROSITE" id="PS50943">
    <property type="entry name" value="HTH_CROC1"/>
    <property type="match status" value="1"/>
</dbReference>
<feature type="domain" description="HTH cro/C1-type" evidence="5">
    <location>
        <begin position="13"/>
        <end position="67"/>
    </location>
</feature>
<dbReference type="Proteomes" id="UP000006250">
    <property type="component" value="Unassembled WGS sequence"/>
</dbReference>
<dbReference type="OrthoDB" id="1524186at2"/>
<evidence type="ECO:0000256" key="4">
    <source>
        <dbReference type="SAM" id="MobiDB-lite"/>
    </source>
</evidence>
<dbReference type="STRING" id="596151.DesfrDRAFT_0175"/>
<evidence type="ECO:0000259" key="5">
    <source>
        <dbReference type="PROSITE" id="PS50943"/>
    </source>
</evidence>
<dbReference type="PANTHER" id="PTHR40661">
    <property type="match status" value="1"/>
</dbReference>
<gene>
    <name evidence="6" type="ORF">DesfrDRAFT_0175</name>
</gene>
<keyword evidence="7" id="KW-1185">Reference proteome</keyword>
<evidence type="ECO:0000256" key="2">
    <source>
        <dbReference type="ARBA" id="ARBA00023125"/>
    </source>
</evidence>
<evidence type="ECO:0000256" key="1">
    <source>
        <dbReference type="ARBA" id="ARBA00023015"/>
    </source>
</evidence>
<evidence type="ECO:0000256" key="3">
    <source>
        <dbReference type="ARBA" id="ARBA00023163"/>
    </source>
</evidence>
<name>E1JRC6_SOLFR</name>
<dbReference type="PANTHER" id="PTHR40661:SF3">
    <property type="entry name" value="FELS-1 PROPHAGE TRANSCRIPTIONAL REGULATOR"/>
    <property type="match status" value="1"/>
</dbReference>